<dbReference type="Proteomes" id="UP000050349">
    <property type="component" value="Unassembled WGS sequence"/>
</dbReference>
<dbReference type="PATRIC" id="fig|294.162.peg.181"/>
<sequence>MPSTIINLHESSMKTAAQPLLPDQSDNLHISTMFTLAYQQSTRYFEMFR</sequence>
<name>A0A0P9BFV3_PSEFL</name>
<dbReference type="EMBL" id="LJXB01000038">
    <property type="protein sequence ID" value="KPU62012.1"/>
    <property type="molecule type" value="Genomic_DNA"/>
</dbReference>
<accession>A0A0P9BFV3</accession>
<gene>
    <name evidence="1" type="ORF">AN403_5948</name>
</gene>
<reference evidence="1 2" key="1">
    <citation type="submission" date="2015-09" db="EMBL/GenBank/DDBJ databases">
        <authorList>
            <person name="Jackson K.R."/>
            <person name="Lunt B.L."/>
            <person name="Fisher J.N.B."/>
            <person name="Gardner A.V."/>
            <person name="Bailey M.E."/>
            <person name="Deus L.M."/>
            <person name="Earl A.S."/>
            <person name="Gibby P.D."/>
            <person name="Hartmann K.A."/>
            <person name="Liu J.E."/>
            <person name="Manci A.M."/>
            <person name="Nielsen D.A."/>
            <person name="Solomon M.B."/>
            <person name="Breakwell D.P."/>
            <person name="Burnett S.H."/>
            <person name="Grose J.H."/>
        </authorList>
    </citation>
    <scope>NUCLEOTIDE SEQUENCE [LARGE SCALE GENOMIC DNA]</scope>
    <source>
        <strain evidence="1 2">S613</strain>
    </source>
</reference>
<organism evidence="1 2">
    <name type="scientific">Pseudomonas fluorescens</name>
    <dbReference type="NCBI Taxonomy" id="294"/>
    <lineage>
        <taxon>Bacteria</taxon>
        <taxon>Pseudomonadati</taxon>
        <taxon>Pseudomonadota</taxon>
        <taxon>Gammaproteobacteria</taxon>
        <taxon>Pseudomonadales</taxon>
        <taxon>Pseudomonadaceae</taxon>
        <taxon>Pseudomonas</taxon>
    </lineage>
</organism>
<protein>
    <submittedName>
        <fullName evidence="1">Uncharacterized protein</fullName>
    </submittedName>
</protein>
<evidence type="ECO:0000313" key="1">
    <source>
        <dbReference type="EMBL" id="KPU62012.1"/>
    </source>
</evidence>
<evidence type="ECO:0000313" key="2">
    <source>
        <dbReference type="Proteomes" id="UP000050349"/>
    </source>
</evidence>
<comment type="caution">
    <text evidence="1">The sequence shown here is derived from an EMBL/GenBank/DDBJ whole genome shotgun (WGS) entry which is preliminary data.</text>
</comment>
<proteinExistence type="predicted"/>
<dbReference type="AlphaFoldDB" id="A0A0P9BFV3"/>